<keyword evidence="2 11" id="KW-0813">Transport</keyword>
<dbReference type="AlphaFoldDB" id="A0A819M975"/>
<evidence type="ECO:0000256" key="3">
    <source>
        <dbReference type="ARBA" id="ARBA00022461"/>
    </source>
</evidence>
<proteinExistence type="inferred from homology"/>
<dbReference type="Proteomes" id="UP000663868">
    <property type="component" value="Unassembled WGS sequence"/>
</dbReference>
<comment type="caution">
    <text evidence="13">The sequence shown here is derived from an EMBL/GenBank/DDBJ whole genome shotgun (WGS) entry which is preliminary data.</text>
</comment>
<dbReference type="Gene3D" id="1.10.287.770">
    <property type="entry name" value="YojJ-like"/>
    <property type="match status" value="1"/>
</dbReference>
<evidence type="ECO:0000256" key="4">
    <source>
        <dbReference type="ARBA" id="ARBA00022692"/>
    </source>
</evidence>
<evidence type="ECO:0000256" key="12">
    <source>
        <dbReference type="SAM" id="Phobius"/>
    </source>
</evidence>
<evidence type="ECO:0000313" key="13">
    <source>
        <dbReference type="EMBL" id="CAF3975976.1"/>
    </source>
</evidence>
<protein>
    <submittedName>
        <fullName evidence="13">Uncharacterized protein</fullName>
    </submittedName>
</protein>
<keyword evidence="5 12" id="KW-1133">Transmembrane helix</keyword>
<dbReference type="InterPro" id="IPR001873">
    <property type="entry name" value="ENaC"/>
</dbReference>
<dbReference type="Pfam" id="PF00858">
    <property type="entry name" value="ASC"/>
    <property type="match status" value="1"/>
</dbReference>
<dbReference type="PANTHER" id="PTHR11690:SF300">
    <property type="entry name" value="PICKPOCKET PROTEIN 19"/>
    <property type="match status" value="1"/>
</dbReference>
<evidence type="ECO:0000256" key="5">
    <source>
        <dbReference type="ARBA" id="ARBA00022989"/>
    </source>
</evidence>
<evidence type="ECO:0000256" key="2">
    <source>
        <dbReference type="ARBA" id="ARBA00022448"/>
    </source>
</evidence>
<keyword evidence="4 11" id="KW-0812">Transmembrane</keyword>
<dbReference type="Gene3D" id="2.60.470.10">
    <property type="entry name" value="Acid-sensing ion channels like domains"/>
    <property type="match status" value="1"/>
</dbReference>
<evidence type="ECO:0000313" key="14">
    <source>
        <dbReference type="Proteomes" id="UP000663868"/>
    </source>
</evidence>
<comment type="subcellular location">
    <subcellularLocation>
        <location evidence="1">Membrane</location>
        <topology evidence="1">Multi-pass membrane protein</topology>
    </subcellularLocation>
</comment>
<keyword evidence="10 11" id="KW-0407">Ion channel</keyword>
<evidence type="ECO:0000256" key="9">
    <source>
        <dbReference type="ARBA" id="ARBA00023201"/>
    </source>
</evidence>
<evidence type="ECO:0000256" key="11">
    <source>
        <dbReference type="RuleBase" id="RU000679"/>
    </source>
</evidence>
<evidence type="ECO:0000256" key="8">
    <source>
        <dbReference type="ARBA" id="ARBA00023136"/>
    </source>
</evidence>
<dbReference type="PRINTS" id="PR01078">
    <property type="entry name" value="AMINACHANNEL"/>
</dbReference>
<comment type="similarity">
    <text evidence="11">Belongs to the amiloride-sensitive sodium channel (TC 1.A.6) family.</text>
</comment>
<gene>
    <name evidence="13" type="ORF">KXQ929_LOCUS27053</name>
</gene>
<feature type="transmembrane region" description="Helical" evidence="12">
    <location>
        <begin position="104"/>
        <end position="129"/>
    </location>
</feature>
<organism evidence="13 14">
    <name type="scientific">Adineta steineri</name>
    <dbReference type="NCBI Taxonomy" id="433720"/>
    <lineage>
        <taxon>Eukaryota</taxon>
        <taxon>Metazoa</taxon>
        <taxon>Spiralia</taxon>
        <taxon>Gnathifera</taxon>
        <taxon>Rotifera</taxon>
        <taxon>Eurotatoria</taxon>
        <taxon>Bdelloidea</taxon>
        <taxon>Adinetida</taxon>
        <taxon>Adinetidae</taxon>
        <taxon>Adineta</taxon>
    </lineage>
</organism>
<sequence>MNHVKAVWFQKCLTSLRFYPVSILSQTHQNIRVNIPNTNYRAGKMNKIHETVNPITNVCSIASKPSISNKKRQRVGSVIKEFGLNTSAHGFPGIARSQTIHNRVFWTVSLLIFLGVMIYFVTESIIAYFQYSTQTSVTVVVEYPQAFPAVTVCNYSPLRYDRFISPFLNYTNARNLTNTTNTTNFTMEQASYIQEFLIYKLNQNESLNDYFYSLDSMMVSCNYNNMPCTTTNFTWFISPLYGLCYTFNALLKSTGQAGLHYNGDNGGNGLLELSFYVHRKQYVPYVSNGIGMVALVHDNVQMPIVEMISMLLGPGKHHKLGYAKKTNLFLPAPYTSCNDKINLGMQAMFNQYDDTDYGYTQLPCSFACLQAYTYKKCGCGNPYRWSGRTIVLPNTDTPINIELCDIENPCYGVAATEMMSMQIIWNTYCSDCTLECTYSEFIIQSTSLSAPPPYMIDNIKQFVESSQVPLPEDWNTSYVSEIESNFISFEVAFETTRTEIYSQQPTMSPVDVISNVGGQTGLWIGISFLSLMEIAEMLYRLLRSQCHRLWTRT</sequence>
<keyword evidence="8 12" id="KW-0472">Membrane</keyword>
<keyword evidence="6" id="KW-0915">Sodium</keyword>
<keyword evidence="3 11" id="KW-0894">Sodium channel</keyword>
<keyword evidence="7 11" id="KW-0406">Ion transport</keyword>
<keyword evidence="9 11" id="KW-0739">Sodium transport</keyword>
<dbReference type="GO" id="GO:0015280">
    <property type="term" value="F:ligand-gated sodium channel activity"/>
    <property type="evidence" value="ECO:0007669"/>
    <property type="project" value="TreeGrafter"/>
</dbReference>
<accession>A0A819M975</accession>
<evidence type="ECO:0000256" key="7">
    <source>
        <dbReference type="ARBA" id="ARBA00023065"/>
    </source>
</evidence>
<dbReference type="GO" id="GO:0005886">
    <property type="term" value="C:plasma membrane"/>
    <property type="evidence" value="ECO:0007669"/>
    <property type="project" value="TreeGrafter"/>
</dbReference>
<dbReference type="EMBL" id="CAJOBB010002518">
    <property type="protein sequence ID" value="CAF3975976.1"/>
    <property type="molecule type" value="Genomic_DNA"/>
</dbReference>
<evidence type="ECO:0000256" key="6">
    <source>
        <dbReference type="ARBA" id="ARBA00023053"/>
    </source>
</evidence>
<evidence type="ECO:0000256" key="10">
    <source>
        <dbReference type="ARBA" id="ARBA00023303"/>
    </source>
</evidence>
<reference evidence="13" key="1">
    <citation type="submission" date="2021-02" db="EMBL/GenBank/DDBJ databases">
        <authorList>
            <person name="Nowell W R."/>
        </authorList>
    </citation>
    <scope>NUCLEOTIDE SEQUENCE</scope>
</reference>
<dbReference type="PANTHER" id="PTHR11690">
    <property type="entry name" value="AMILORIDE-SENSITIVE SODIUM CHANNEL-RELATED"/>
    <property type="match status" value="1"/>
</dbReference>
<evidence type="ECO:0000256" key="1">
    <source>
        <dbReference type="ARBA" id="ARBA00004141"/>
    </source>
</evidence>
<name>A0A819M975_9BILA</name>